<dbReference type="Gene3D" id="3.40.190.10">
    <property type="entry name" value="Periplasmic binding protein-like II"/>
    <property type="match status" value="2"/>
</dbReference>
<gene>
    <name evidence="1" type="ORF">LTR24_008543</name>
</gene>
<dbReference type="EMBL" id="JAVRRG010000151">
    <property type="protein sequence ID" value="KAK5080343.1"/>
    <property type="molecule type" value="Genomic_DNA"/>
</dbReference>
<proteinExistence type="predicted"/>
<organism evidence="1 2">
    <name type="scientific">Lithohypha guttulata</name>
    <dbReference type="NCBI Taxonomy" id="1690604"/>
    <lineage>
        <taxon>Eukaryota</taxon>
        <taxon>Fungi</taxon>
        <taxon>Dikarya</taxon>
        <taxon>Ascomycota</taxon>
        <taxon>Pezizomycotina</taxon>
        <taxon>Eurotiomycetes</taxon>
        <taxon>Chaetothyriomycetidae</taxon>
        <taxon>Chaetothyriales</taxon>
        <taxon>Trichomeriaceae</taxon>
        <taxon>Lithohypha</taxon>
    </lineage>
</organism>
<dbReference type="InterPro" id="IPR011852">
    <property type="entry name" value="TRAP_TAXI"/>
</dbReference>
<keyword evidence="2" id="KW-1185">Reference proteome</keyword>
<dbReference type="Proteomes" id="UP001345013">
    <property type="component" value="Unassembled WGS sequence"/>
</dbReference>
<sequence>MITELATSMGGLEIDKDGEPRLLRSYTLKFVGDWGGANFHRICSWLTQEFCDRAGPGSRTSIWSLRDGGLDGLMQLNDGDADLAICTPAALMSMSLTGEGPFPKAMPHLRALATLPQNDRMVLAIHPKYNVKTFEELRRQRPALRIATSINDGTNLIGYVANEFLTAHGIPKSTVESWGGTFLTPHRPEQCVALIEKGEADALLQEAIMTPWWRRLIGANKLVPLPAEAEALEGLEKSLGLTTNPLPMHFWDNLLEDLPALDFSDFVICVRDDMPHDVAYLLTWCLIETRHLLEGQYKHILPERSPLSYPLEPSKMARTPIPLHEGAHEYYSKSTHQKAEPS</sequence>
<reference evidence="1 2" key="1">
    <citation type="submission" date="2023-08" db="EMBL/GenBank/DDBJ databases">
        <title>Black Yeasts Isolated from many extreme environments.</title>
        <authorList>
            <person name="Coleine C."/>
            <person name="Stajich J.E."/>
            <person name="Selbmann L."/>
        </authorList>
    </citation>
    <scope>NUCLEOTIDE SEQUENCE [LARGE SCALE GENOMIC DNA]</scope>
    <source>
        <strain evidence="1 2">CCFEE 5885</strain>
    </source>
</reference>
<dbReference type="SUPFAM" id="SSF53850">
    <property type="entry name" value="Periplasmic binding protein-like II"/>
    <property type="match status" value="1"/>
</dbReference>
<protein>
    <recommendedName>
        <fullName evidence="3">SsuA/THI5-like domain-containing protein</fullName>
    </recommendedName>
</protein>
<evidence type="ECO:0000313" key="2">
    <source>
        <dbReference type="Proteomes" id="UP001345013"/>
    </source>
</evidence>
<name>A0ABR0JZK7_9EURO</name>
<evidence type="ECO:0008006" key="3">
    <source>
        <dbReference type="Google" id="ProtNLM"/>
    </source>
</evidence>
<accession>A0ABR0JZK7</accession>
<comment type="caution">
    <text evidence="1">The sequence shown here is derived from an EMBL/GenBank/DDBJ whole genome shotgun (WGS) entry which is preliminary data.</text>
</comment>
<dbReference type="Pfam" id="PF16868">
    <property type="entry name" value="NMT1_3"/>
    <property type="match status" value="1"/>
</dbReference>
<evidence type="ECO:0000313" key="1">
    <source>
        <dbReference type="EMBL" id="KAK5080343.1"/>
    </source>
</evidence>